<dbReference type="PANTHER" id="PTHR42850:SF4">
    <property type="entry name" value="ZINC-DEPENDENT ENDOPOLYPHOSPHATASE"/>
    <property type="match status" value="1"/>
</dbReference>
<accession>A0A4Q1RDC3</accession>
<comment type="caution">
    <text evidence="2">The sequence shown here is derived from an EMBL/GenBank/DDBJ whole genome shotgun (WGS) entry which is preliminary data.</text>
</comment>
<dbReference type="CDD" id="cd00144">
    <property type="entry name" value="MPP_PPP_family"/>
    <property type="match status" value="1"/>
</dbReference>
<sequence>MHYACSDIHGQYDTFLRMLQLIEFTEEDEMYILGDVIDRGPKPIELLLYICEHQNIKLLMGNHEYMMIRAARHKEMNLWARNGCRTTLHQLQNLSETSIEKILQLIEKLPLLIPNVQVEEKSYYLTHAGMIDQIITEPLYLSEVENEQIFNIVWDRKLAMGEYPQDILSAQVYEYYENSIVLFGHTISDRCAFGKTDKEGGPCISRNRNIINLDCGCAKKQKLGCLRLEDFKEFYLNV</sequence>
<dbReference type="PANTHER" id="PTHR42850">
    <property type="entry name" value="METALLOPHOSPHOESTERASE"/>
    <property type="match status" value="1"/>
</dbReference>
<evidence type="ECO:0000259" key="1">
    <source>
        <dbReference type="Pfam" id="PF00149"/>
    </source>
</evidence>
<organism evidence="2 3">
    <name type="scientific">Blautia faecicola</name>
    <dbReference type="NCBI Taxonomy" id="2509240"/>
    <lineage>
        <taxon>Bacteria</taxon>
        <taxon>Bacillati</taxon>
        <taxon>Bacillota</taxon>
        <taxon>Clostridia</taxon>
        <taxon>Lachnospirales</taxon>
        <taxon>Lachnospiraceae</taxon>
        <taxon>Blautia</taxon>
    </lineage>
</organism>
<name>A0A4Q1RDC3_9FIRM</name>
<dbReference type="Proteomes" id="UP000290106">
    <property type="component" value="Unassembled WGS sequence"/>
</dbReference>
<protein>
    <submittedName>
        <fullName evidence="2">Serine/threonine protein phosphatase</fullName>
    </submittedName>
</protein>
<keyword evidence="3" id="KW-1185">Reference proteome</keyword>
<reference evidence="2 3" key="1">
    <citation type="submission" date="2019-01" db="EMBL/GenBank/DDBJ databases">
        <title>Blautia sp. nov. KGMB01111 isolated human feces.</title>
        <authorList>
            <person name="Park J.-E."/>
            <person name="Kim J.-S."/>
            <person name="Park S.-H."/>
        </authorList>
    </citation>
    <scope>NUCLEOTIDE SEQUENCE [LARGE SCALE GENOMIC DNA]</scope>
    <source>
        <strain evidence="2 3">KGMB01111</strain>
    </source>
</reference>
<dbReference type="OrthoDB" id="9779903at2"/>
<dbReference type="AlphaFoldDB" id="A0A4Q1RDC3"/>
<proteinExistence type="predicted"/>
<dbReference type="RefSeq" id="WP_129259735.1">
    <property type="nucleotide sequence ID" value="NZ_SDKC01000002.1"/>
</dbReference>
<evidence type="ECO:0000313" key="2">
    <source>
        <dbReference type="EMBL" id="RXS72620.1"/>
    </source>
</evidence>
<dbReference type="GO" id="GO:0008803">
    <property type="term" value="F:bis(5'-nucleosyl)-tetraphosphatase (symmetrical) activity"/>
    <property type="evidence" value="ECO:0007669"/>
    <property type="project" value="TreeGrafter"/>
</dbReference>
<evidence type="ECO:0000313" key="3">
    <source>
        <dbReference type="Proteomes" id="UP000290106"/>
    </source>
</evidence>
<dbReference type="InterPro" id="IPR050126">
    <property type="entry name" value="Ap4A_hydrolase"/>
</dbReference>
<dbReference type="InterPro" id="IPR004843">
    <property type="entry name" value="Calcineurin-like_PHP"/>
</dbReference>
<dbReference type="Gene3D" id="3.60.21.10">
    <property type="match status" value="1"/>
</dbReference>
<dbReference type="Pfam" id="PF00149">
    <property type="entry name" value="Metallophos"/>
    <property type="match status" value="1"/>
</dbReference>
<dbReference type="GO" id="GO:0016791">
    <property type="term" value="F:phosphatase activity"/>
    <property type="evidence" value="ECO:0007669"/>
    <property type="project" value="TreeGrafter"/>
</dbReference>
<dbReference type="EMBL" id="SDKC01000002">
    <property type="protein sequence ID" value="RXS72620.1"/>
    <property type="molecule type" value="Genomic_DNA"/>
</dbReference>
<dbReference type="GO" id="GO:0005737">
    <property type="term" value="C:cytoplasm"/>
    <property type="evidence" value="ECO:0007669"/>
    <property type="project" value="TreeGrafter"/>
</dbReference>
<gene>
    <name evidence="2" type="ORF">ETP43_16720</name>
</gene>
<dbReference type="GO" id="GO:0110154">
    <property type="term" value="P:RNA decapping"/>
    <property type="evidence" value="ECO:0007669"/>
    <property type="project" value="TreeGrafter"/>
</dbReference>
<feature type="domain" description="Calcineurin-like phosphoesterase" evidence="1">
    <location>
        <begin position="4"/>
        <end position="186"/>
    </location>
</feature>
<dbReference type="InterPro" id="IPR029052">
    <property type="entry name" value="Metallo-depent_PP-like"/>
</dbReference>
<dbReference type="SUPFAM" id="SSF56300">
    <property type="entry name" value="Metallo-dependent phosphatases"/>
    <property type="match status" value="1"/>
</dbReference>